<evidence type="ECO:0000313" key="8">
    <source>
        <dbReference type="Proteomes" id="UP000886742"/>
    </source>
</evidence>
<sequence>MLDLTTLDYIYVGVVVASTVWASIRGGIFETVATLSWVIAAFAARFISPWLDKLLQGWFDLSASTVGTLVASYFIVFFVILMLVGFFNQRLREKIQNSIMKVTDRTLGIIFGIIRGIVIMGIVYWCALWYYSDAPRPAPWVENARTRPIMQLTAVKLDEWFFPGPGSKLLARDMTGTQASREIFENLINPAISDAKSVDADDTAETGYKSSERSALEKQLLQIENAARAEEERAAAQAEADAAAVESATDANAAATAEMENAADDFGTTDGAPQYGSEDAPVTSD</sequence>
<dbReference type="PANTHER" id="PTHR36926">
    <property type="entry name" value="COLICIN V PRODUCTION PROTEIN"/>
    <property type="match status" value="1"/>
</dbReference>
<reference evidence="7" key="2">
    <citation type="journal article" date="2021" name="PeerJ">
        <title>Extensive microbial diversity within the chicken gut microbiome revealed by metagenomics and culture.</title>
        <authorList>
            <person name="Gilroy R."/>
            <person name="Ravi A."/>
            <person name="Getino M."/>
            <person name="Pursley I."/>
            <person name="Horton D.L."/>
            <person name="Alikhan N.F."/>
            <person name="Baker D."/>
            <person name="Gharbi K."/>
            <person name="Hall N."/>
            <person name="Watson M."/>
            <person name="Adriaenssens E.M."/>
            <person name="Foster-Nyarko E."/>
            <person name="Jarju S."/>
            <person name="Secka A."/>
            <person name="Antonio M."/>
            <person name="Oren A."/>
            <person name="Chaudhuri R.R."/>
            <person name="La Ragione R."/>
            <person name="Hildebrand F."/>
            <person name="Pallen M.J."/>
        </authorList>
    </citation>
    <scope>NUCLEOTIDE SEQUENCE</scope>
    <source>
        <strain evidence="7">ChiGjej3B3-5194</strain>
    </source>
</reference>
<dbReference type="AlphaFoldDB" id="A0A9D1FFL4"/>
<comment type="caution">
    <text evidence="7">The sequence shown here is derived from an EMBL/GenBank/DDBJ whole genome shotgun (WGS) entry which is preliminary data.</text>
</comment>
<evidence type="ECO:0000256" key="4">
    <source>
        <dbReference type="ARBA" id="ARBA00023136"/>
    </source>
</evidence>
<keyword evidence="2 6" id="KW-0812">Transmembrane</keyword>
<evidence type="ECO:0000256" key="5">
    <source>
        <dbReference type="SAM" id="MobiDB-lite"/>
    </source>
</evidence>
<accession>A0A9D1FFL4</accession>
<protein>
    <submittedName>
        <fullName evidence="7">CvpA family protein</fullName>
    </submittedName>
</protein>
<dbReference type="Pfam" id="PF02674">
    <property type="entry name" value="Colicin_V"/>
    <property type="match status" value="1"/>
</dbReference>
<organism evidence="7 8">
    <name type="scientific">Candidatus Enterousia intestinigallinarum</name>
    <dbReference type="NCBI Taxonomy" id="2840790"/>
    <lineage>
        <taxon>Bacteria</taxon>
        <taxon>Pseudomonadati</taxon>
        <taxon>Pseudomonadota</taxon>
        <taxon>Alphaproteobacteria</taxon>
        <taxon>Candidatus Enterousia</taxon>
    </lineage>
</organism>
<feature type="transmembrane region" description="Helical" evidence="6">
    <location>
        <begin position="6"/>
        <end position="24"/>
    </location>
</feature>
<evidence type="ECO:0000256" key="1">
    <source>
        <dbReference type="ARBA" id="ARBA00004141"/>
    </source>
</evidence>
<dbReference type="GO" id="GO:0016020">
    <property type="term" value="C:membrane"/>
    <property type="evidence" value="ECO:0007669"/>
    <property type="project" value="UniProtKB-SubCell"/>
</dbReference>
<feature type="transmembrane region" description="Helical" evidence="6">
    <location>
        <begin position="63"/>
        <end position="87"/>
    </location>
</feature>
<feature type="transmembrane region" description="Helical" evidence="6">
    <location>
        <begin position="107"/>
        <end position="131"/>
    </location>
</feature>
<comment type="subcellular location">
    <subcellularLocation>
        <location evidence="1">Membrane</location>
        <topology evidence="1">Multi-pass membrane protein</topology>
    </subcellularLocation>
</comment>
<dbReference type="PANTHER" id="PTHR36926:SF1">
    <property type="entry name" value="COLICIN V PRODUCTION PROTEIN"/>
    <property type="match status" value="1"/>
</dbReference>
<evidence type="ECO:0000313" key="7">
    <source>
        <dbReference type="EMBL" id="HIS70685.1"/>
    </source>
</evidence>
<feature type="transmembrane region" description="Helical" evidence="6">
    <location>
        <begin position="31"/>
        <end position="51"/>
    </location>
</feature>
<proteinExistence type="predicted"/>
<dbReference type="GO" id="GO:0009403">
    <property type="term" value="P:toxin biosynthetic process"/>
    <property type="evidence" value="ECO:0007669"/>
    <property type="project" value="InterPro"/>
</dbReference>
<dbReference type="EMBL" id="DVJI01000008">
    <property type="protein sequence ID" value="HIS70685.1"/>
    <property type="molecule type" value="Genomic_DNA"/>
</dbReference>
<keyword evidence="3 6" id="KW-1133">Transmembrane helix</keyword>
<evidence type="ECO:0000256" key="2">
    <source>
        <dbReference type="ARBA" id="ARBA00022692"/>
    </source>
</evidence>
<feature type="compositionally biased region" description="Low complexity" evidence="5">
    <location>
        <begin position="235"/>
        <end position="260"/>
    </location>
</feature>
<evidence type="ECO:0000256" key="3">
    <source>
        <dbReference type="ARBA" id="ARBA00022989"/>
    </source>
</evidence>
<name>A0A9D1FFL4_9PROT</name>
<evidence type="ECO:0000256" key="6">
    <source>
        <dbReference type="SAM" id="Phobius"/>
    </source>
</evidence>
<reference evidence="7" key="1">
    <citation type="submission" date="2020-10" db="EMBL/GenBank/DDBJ databases">
        <authorList>
            <person name="Gilroy R."/>
        </authorList>
    </citation>
    <scope>NUCLEOTIDE SEQUENCE</scope>
    <source>
        <strain evidence="7">ChiGjej3B3-5194</strain>
    </source>
</reference>
<dbReference type="InterPro" id="IPR052719">
    <property type="entry name" value="CvpA-like"/>
</dbReference>
<dbReference type="InterPro" id="IPR003825">
    <property type="entry name" value="Colicin-V_CvpA"/>
</dbReference>
<dbReference type="Proteomes" id="UP000886742">
    <property type="component" value="Unassembled WGS sequence"/>
</dbReference>
<gene>
    <name evidence="7" type="ORF">IAD02_01710</name>
</gene>
<feature type="region of interest" description="Disordered" evidence="5">
    <location>
        <begin position="233"/>
        <end position="285"/>
    </location>
</feature>
<keyword evidence="4 6" id="KW-0472">Membrane</keyword>